<dbReference type="Proteomes" id="UP000294692">
    <property type="component" value="Unassembled WGS sequence"/>
</dbReference>
<accession>A0A4R3ULJ9</accession>
<reference evidence="1 2" key="1">
    <citation type="submission" date="2019-03" db="EMBL/GenBank/DDBJ databases">
        <title>Genomic Encyclopedia of Type Strains, Phase IV (KMG-IV): sequencing the most valuable type-strain genomes for metagenomic binning, comparative biology and taxonomic classification.</title>
        <authorList>
            <person name="Goeker M."/>
        </authorList>
    </citation>
    <scope>NUCLEOTIDE SEQUENCE [LARGE SCALE GENOMIC DNA]</scope>
    <source>
        <strain evidence="1 2">DSM 100048</strain>
    </source>
</reference>
<organism evidence="1 2">
    <name type="scientific">Paracandidimonas soli</name>
    <dbReference type="NCBI Taxonomy" id="1917182"/>
    <lineage>
        <taxon>Bacteria</taxon>
        <taxon>Pseudomonadati</taxon>
        <taxon>Pseudomonadota</taxon>
        <taxon>Betaproteobacteria</taxon>
        <taxon>Burkholderiales</taxon>
        <taxon>Alcaligenaceae</taxon>
        <taxon>Paracandidimonas</taxon>
    </lineage>
</organism>
<dbReference type="AlphaFoldDB" id="A0A4R3ULJ9"/>
<evidence type="ECO:0000313" key="1">
    <source>
        <dbReference type="EMBL" id="TCU92576.1"/>
    </source>
</evidence>
<proteinExistence type="predicted"/>
<gene>
    <name evidence="1" type="ORF">EV686_11413</name>
</gene>
<name>A0A4R3ULJ9_9BURK</name>
<dbReference type="RefSeq" id="WP_132478247.1">
    <property type="nucleotide sequence ID" value="NZ_JBHRVM010000001.1"/>
</dbReference>
<protein>
    <submittedName>
        <fullName evidence="1">Uncharacterized protein</fullName>
    </submittedName>
</protein>
<comment type="caution">
    <text evidence="1">The sequence shown here is derived from an EMBL/GenBank/DDBJ whole genome shotgun (WGS) entry which is preliminary data.</text>
</comment>
<sequence>MTINTQKLRQRAIESGDGLLRGPALAAADHIDAQAAEIERLREALEWYASMSKQMGKAALNQDSQSILALMKDFAVDYGGRARAALSGESNG</sequence>
<evidence type="ECO:0000313" key="2">
    <source>
        <dbReference type="Proteomes" id="UP000294692"/>
    </source>
</evidence>
<dbReference type="EMBL" id="SMBX01000014">
    <property type="protein sequence ID" value="TCU92576.1"/>
    <property type="molecule type" value="Genomic_DNA"/>
</dbReference>
<keyword evidence="2" id="KW-1185">Reference proteome</keyword>